<dbReference type="AlphaFoldDB" id="A0A0M0JXY9"/>
<feature type="region of interest" description="Disordered" evidence="1">
    <location>
        <begin position="1"/>
        <end position="61"/>
    </location>
</feature>
<keyword evidence="3" id="KW-1185">Reference proteome</keyword>
<dbReference type="Proteomes" id="UP000037460">
    <property type="component" value="Unassembled WGS sequence"/>
</dbReference>
<comment type="caution">
    <text evidence="2">The sequence shown here is derived from an EMBL/GenBank/DDBJ whole genome shotgun (WGS) entry which is preliminary data.</text>
</comment>
<evidence type="ECO:0000313" key="3">
    <source>
        <dbReference type="Proteomes" id="UP000037460"/>
    </source>
</evidence>
<feature type="non-terminal residue" evidence="2">
    <location>
        <position position="166"/>
    </location>
</feature>
<sequence length="166" mass="17861">MSVVTATISIEESQREEPEEQPVDESGQGGSATEEPEEPAADDKSAPPGKPKRKSILSAMFGKKSKEVDAAADVVVAPPPPPAKKGFSLFSGDPNKTHDNKLKGVTIDPKITEMKASLRRLRTTLESVATFYAKYVEVNPKKPATLALVLPELAEWPKNELFCGSS</sequence>
<feature type="region of interest" description="Disordered" evidence="1">
    <location>
        <begin position="75"/>
        <end position="104"/>
    </location>
</feature>
<gene>
    <name evidence="2" type="ORF">Ctob_008281</name>
</gene>
<organism evidence="2 3">
    <name type="scientific">Chrysochromulina tobinii</name>
    <dbReference type="NCBI Taxonomy" id="1460289"/>
    <lineage>
        <taxon>Eukaryota</taxon>
        <taxon>Haptista</taxon>
        <taxon>Haptophyta</taxon>
        <taxon>Prymnesiophyceae</taxon>
        <taxon>Prymnesiales</taxon>
        <taxon>Chrysochromulinaceae</taxon>
        <taxon>Chrysochromulina</taxon>
    </lineage>
</organism>
<evidence type="ECO:0000313" key="2">
    <source>
        <dbReference type="EMBL" id="KOO31506.1"/>
    </source>
</evidence>
<protein>
    <submittedName>
        <fullName evidence="2">Uncharacterized protein</fullName>
    </submittedName>
</protein>
<reference evidence="3" key="1">
    <citation type="journal article" date="2015" name="PLoS Genet.">
        <title>Genome Sequence and Transcriptome Analyses of Chrysochromulina tobin: Metabolic Tools for Enhanced Algal Fitness in the Prominent Order Prymnesiales (Haptophyceae).</title>
        <authorList>
            <person name="Hovde B.T."/>
            <person name="Deodato C.R."/>
            <person name="Hunsperger H.M."/>
            <person name="Ryken S.A."/>
            <person name="Yost W."/>
            <person name="Jha R.K."/>
            <person name="Patterson J."/>
            <person name="Monnat R.J. Jr."/>
            <person name="Barlow S.B."/>
            <person name="Starkenburg S.R."/>
            <person name="Cattolico R.A."/>
        </authorList>
    </citation>
    <scope>NUCLEOTIDE SEQUENCE</scope>
    <source>
        <strain evidence="3">CCMP291</strain>
    </source>
</reference>
<name>A0A0M0JXY9_9EUKA</name>
<evidence type="ECO:0000256" key="1">
    <source>
        <dbReference type="SAM" id="MobiDB-lite"/>
    </source>
</evidence>
<proteinExistence type="predicted"/>
<dbReference type="EMBL" id="JWZX01001999">
    <property type="protein sequence ID" value="KOO31506.1"/>
    <property type="molecule type" value="Genomic_DNA"/>
</dbReference>
<accession>A0A0M0JXY9</accession>